<evidence type="ECO:0000256" key="2">
    <source>
        <dbReference type="ARBA" id="ARBA00012438"/>
    </source>
</evidence>
<dbReference type="STRING" id="1227496.C489_19376"/>
<dbReference type="OrthoDB" id="327291at2157"/>
<feature type="domain" description="PAS" evidence="9">
    <location>
        <begin position="8"/>
        <end position="64"/>
    </location>
</feature>
<evidence type="ECO:0000256" key="6">
    <source>
        <dbReference type="ARBA" id="ARBA00022840"/>
    </source>
</evidence>
<evidence type="ECO:0000256" key="7">
    <source>
        <dbReference type="SAM" id="Coils"/>
    </source>
</evidence>
<comment type="catalytic activity">
    <reaction evidence="1">
        <text>ATP + protein L-histidine = ADP + protein N-phospho-L-histidine.</text>
        <dbReference type="EC" id="2.7.13.3"/>
    </reaction>
</comment>
<dbReference type="PATRIC" id="fig|1227496.3.peg.3882"/>
<dbReference type="EC" id="2.7.13.3" evidence="2"/>
<dbReference type="InterPro" id="IPR000014">
    <property type="entry name" value="PAS"/>
</dbReference>
<dbReference type="Gene3D" id="1.10.287.130">
    <property type="match status" value="1"/>
</dbReference>
<evidence type="ECO:0000313" key="11">
    <source>
        <dbReference type="Proteomes" id="UP000011632"/>
    </source>
</evidence>
<dbReference type="Pfam" id="PF02518">
    <property type="entry name" value="HATPase_c"/>
    <property type="match status" value="1"/>
</dbReference>
<evidence type="ECO:0000259" key="9">
    <source>
        <dbReference type="PROSITE" id="PS50112"/>
    </source>
</evidence>
<keyword evidence="4" id="KW-0547">Nucleotide-binding</keyword>
<evidence type="ECO:0000256" key="5">
    <source>
        <dbReference type="ARBA" id="ARBA00022777"/>
    </source>
</evidence>
<dbReference type="EMBL" id="AOID01000062">
    <property type="protein sequence ID" value="ELY63259.1"/>
    <property type="molecule type" value="Genomic_DNA"/>
</dbReference>
<dbReference type="InterPro" id="IPR036890">
    <property type="entry name" value="HATPase_C_sf"/>
</dbReference>
<dbReference type="InterPro" id="IPR005467">
    <property type="entry name" value="His_kinase_dom"/>
</dbReference>
<dbReference type="InterPro" id="IPR003594">
    <property type="entry name" value="HATPase_dom"/>
</dbReference>
<dbReference type="SUPFAM" id="SSF55785">
    <property type="entry name" value="PYP-like sensor domain (PAS domain)"/>
    <property type="match status" value="1"/>
</dbReference>
<evidence type="ECO:0000256" key="3">
    <source>
        <dbReference type="ARBA" id="ARBA00022679"/>
    </source>
</evidence>
<keyword evidence="6" id="KW-0067">ATP-binding</keyword>
<dbReference type="PANTHER" id="PTHR44936:SF10">
    <property type="entry name" value="SENSOR PROTEIN RSTB"/>
    <property type="match status" value="1"/>
</dbReference>
<keyword evidence="3" id="KW-0808">Transferase</keyword>
<dbReference type="AlphaFoldDB" id="L9XN82"/>
<dbReference type="RefSeq" id="WP_006432967.1">
    <property type="nucleotide sequence ID" value="NZ_AOID01000062.1"/>
</dbReference>
<dbReference type="PROSITE" id="PS50109">
    <property type="entry name" value="HIS_KIN"/>
    <property type="match status" value="1"/>
</dbReference>
<dbReference type="NCBIfam" id="TIGR00229">
    <property type="entry name" value="sensory_box"/>
    <property type="match status" value="1"/>
</dbReference>
<reference evidence="10 11" key="1">
    <citation type="journal article" date="2014" name="PLoS Genet.">
        <title>Phylogenetically driven sequencing of extremely halophilic archaea reveals strategies for static and dynamic osmo-response.</title>
        <authorList>
            <person name="Becker E.A."/>
            <person name="Seitzer P.M."/>
            <person name="Tritt A."/>
            <person name="Larsen D."/>
            <person name="Krusor M."/>
            <person name="Yao A.I."/>
            <person name="Wu D."/>
            <person name="Madern D."/>
            <person name="Eisen J.A."/>
            <person name="Darling A.E."/>
            <person name="Facciotti M.T."/>
        </authorList>
    </citation>
    <scope>NUCLEOTIDE SEQUENCE [LARGE SCALE GENOMIC DNA]</scope>
    <source>
        <strain evidence="10 11">JCM 10478</strain>
    </source>
</reference>
<evidence type="ECO:0000256" key="1">
    <source>
        <dbReference type="ARBA" id="ARBA00000085"/>
    </source>
</evidence>
<organism evidence="10 11">
    <name type="scientific">Natrinema versiforme JCM 10478</name>
    <dbReference type="NCBI Taxonomy" id="1227496"/>
    <lineage>
        <taxon>Archaea</taxon>
        <taxon>Methanobacteriati</taxon>
        <taxon>Methanobacteriota</taxon>
        <taxon>Stenosarchaea group</taxon>
        <taxon>Halobacteria</taxon>
        <taxon>Halobacteriales</taxon>
        <taxon>Natrialbaceae</taxon>
        <taxon>Natrinema</taxon>
    </lineage>
</organism>
<dbReference type="InterPro" id="IPR035965">
    <property type="entry name" value="PAS-like_dom_sf"/>
</dbReference>
<keyword evidence="11" id="KW-1185">Reference proteome</keyword>
<dbReference type="Pfam" id="PF13426">
    <property type="entry name" value="PAS_9"/>
    <property type="match status" value="1"/>
</dbReference>
<dbReference type="GO" id="GO:0000155">
    <property type="term" value="F:phosphorelay sensor kinase activity"/>
    <property type="evidence" value="ECO:0007669"/>
    <property type="project" value="InterPro"/>
</dbReference>
<keyword evidence="7" id="KW-0175">Coiled coil</keyword>
<dbReference type="PANTHER" id="PTHR44936">
    <property type="entry name" value="SENSOR PROTEIN CREC"/>
    <property type="match status" value="1"/>
</dbReference>
<feature type="coiled-coil region" evidence="7">
    <location>
        <begin position="168"/>
        <end position="195"/>
    </location>
</feature>
<dbReference type="Gene3D" id="3.30.565.10">
    <property type="entry name" value="Histidine kinase-like ATPase, C-terminal domain"/>
    <property type="match status" value="1"/>
</dbReference>
<dbReference type="Proteomes" id="UP000011632">
    <property type="component" value="Unassembled WGS sequence"/>
</dbReference>
<comment type="caution">
    <text evidence="10">The sequence shown here is derived from an EMBL/GenBank/DDBJ whole genome shotgun (WGS) entry which is preliminary data.</text>
</comment>
<proteinExistence type="predicted"/>
<protein>
    <recommendedName>
        <fullName evidence="2">histidine kinase</fullName>
        <ecNumber evidence="2">2.7.13.3</ecNumber>
    </recommendedName>
</protein>
<feature type="domain" description="Histidine kinase" evidence="8">
    <location>
        <begin position="138"/>
        <end position="348"/>
    </location>
</feature>
<sequence>MGTKWSVSDDRFRYLIEHVQDAIVEFELVDGDPIIRDSNAAFVDVFGYESAEIVGEPLNELIVPPWETTGADSFDEQISDGAVSYHRVHRETADGLREFLYRAIPYETDDERTRAFAIYTDLTEVNRYERQFKVFARLLRHNLRTELTVINGHLEALTGRLEELDPATAEHLRAIAEAEEALADLVDEARTIHTELETPPPSDPAIDCVPLLEAVAESYSASYPTADIRTDLPTELAVVATDRLEAAVAALVENAIEHNPNRSPLVRVTAQASGDGWATVIVADDGPEIPAIEQRVVTDETDISQIDHSSGLGLWIVRWTIERFGGTVAFETVDGGGNRVRLRLRLSPSDD</sequence>
<keyword evidence="5 10" id="KW-0418">Kinase</keyword>
<name>L9XN82_9EURY</name>
<evidence type="ECO:0000313" key="10">
    <source>
        <dbReference type="EMBL" id="ELY63259.1"/>
    </source>
</evidence>
<dbReference type="Gene3D" id="3.30.450.20">
    <property type="entry name" value="PAS domain"/>
    <property type="match status" value="1"/>
</dbReference>
<dbReference type="SUPFAM" id="SSF55874">
    <property type="entry name" value="ATPase domain of HSP90 chaperone/DNA topoisomerase II/histidine kinase"/>
    <property type="match status" value="1"/>
</dbReference>
<dbReference type="PROSITE" id="PS50112">
    <property type="entry name" value="PAS"/>
    <property type="match status" value="1"/>
</dbReference>
<dbReference type="SMART" id="SM00387">
    <property type="entry name" value="HATPase_c"/>
    <property type="match status" value="1"/>
</dbReference>
<accession>L9XN82</accession>
<evidence type="ECO:0000259" key="8">
    <source>
        <dbReference type="PROSITE" id="PS50109"/>
    </source>
</evidence>
<gene>
    <name evidence="10" type="ORF">C489_19376</name>
</gene>
<evidence type="ECO:0000256" key="4">
    <source>
        <dbReference type="ARBA" id="ARBA00022741"/>
    </source>
</evidence>
<dbReference type="SUPFAM" id="SSF47384">
    <property type="entry name" value="Homodimeric domain of signal transducing histidine kinase"/>
    <property type="match status" value="1"/>
</dbReference>
<dbReference type="InterPro" id="IPR050980">
    <property type="entry name" value="2C_sensor_his_kinase"/>
</dbReference>
<dbReference type="GO" id="GO:0005524">
    <property type="term" value="F:ATP binding"/>
    <property type="evidence" value="ECO:0007669"/>
    <property type="project" value="UniProtKB-KW"/>
</dbReference>
<dbReference type="InterPro" id="IPR036097">
    <property type="entry name" value="HisK_dim/P_sf"/>
</dbReference>